<sequence length="80" mass="8942">MLSPPWKDLCSTCLNEQCVWNRFLSEFSSCGSMNLLVVSWSINLEHLVRVASCNTFDYSSTDSYSSILKNGVVRVASSIN</sequence>
<organism evidence="1 2">
    <name type="scientific">Triticum turgidum subsp. durum</name>
    <name type="common">Durum wheat</name>
    <name type="synonym">Triticum durum</name>
    <dbReference type="NCBI Taxonomy" id="4567"/>
    <lineage>
        <taxon>Eukaryota</taxon>
        <taxon>Viridiplantae</taxon>
        <taxon>Streptophyta</taxon>
        <taxon>Embryophyta</taxon>
        <taxon>Tracheophyta</taxon>
        <taxon>Spermatophyta</taxon>
        <taxon>Magnoliopsida</taxon>
        <taxon>Liliopsida</taxon>
        <taxon>Poales</taxon>
        <taxon>Poaceae</taxon>
        <taxon>BOP clade</taxon>
        <taxon>Pooideae</taxon>
        <taxon>Triticodae</taxon>
        <taxon>Triticeae</taxon>
        <taxon>Triticinae</taxon>
        <taxon>Triticum</taxon>
    </lineage>
</organism>
<reference evidence="1 2" key="1">
    <citation type="submission" date="2017-09" db="EMBL/GenBank/DDBJ databases">
        <authorList>
            <consortium name="International Durum Wheat Genome Sequencing Consortium (IDWGSC)"/>
            <person name="Milanesi L."/>
        </authorList>
    </citation>
    <scope>NUCLEOTIDE SEQUENCE [LARGE SCALE GENOMIC DNA]</scope>
    <source>
        <strain evidence="2">cv. Svevo</strain>
    </source>
</reference>
<proteinExistence type="predicted"/>
<name>A0A9R0TAH1_TRITD</name>
<keyword evidence="2" id="KW-1185">Reference proteome</keyword>
<accession>A0A9R0TAH1</accession>
<dbReference type="AlphaFoldDB" id="A0A9R0TAH1"/>
<gene>
    <name evidence="1" type="ORF">TRITD_4Bv1G162210</name>
</gene>
<evidence type="ECO:0000313" key="2">
    <source>
        <dbReference type="Proteomes" id="UP000324705"/>
    </source>
</evidence>
<dbReference type="Proteomes" id="UP000324705">
    <property type="component" value="Chromosome 4B"/>
</dbReference>
<protein>
    <submittedName>
        <fullName evidence="1">Uncharacterized protein</fullName>
    </submittedName>
</protein>
<dbReference type="Gramene" id="TRITD4Bv1G162210.1">
    <property type="protein sequence ID" value="TRITD4Bv1G162210.1"/>
    <property type="gene ID" value="TRITD4Bv1G162210"/>
</dbReference>
<evidence type="ECO:0000313" key="1">
    <source>
        <dbReference type="EMBL" id="VAI09013.1"/>
    </source>
</evidence>
<dbReference type="EMBL" id="LT934118">
    <property type="protein sequence ID" value="VAI09013.1"/>
    <property type="molecule type" value="Genomic_DNA"/>
</dbReference>